<dbReference type="AlphaFoldDB" id="A0A2A5AV40"/>
<evidence type="ECO:0000313" key="2">
    <source>
        <dbReference type="Proteomes" id="UP000218327"/>
    </source>
</evidence>
<evidence type="ECO:0000313" key="1">
    <source>
        <dbReference type="EMBL" id="PCJ22648.1"/>
    </source>
</evidence>
<name>A0A2A5AV40_9GAMM</name>
<sequence>MSNISPWDDIKTPKDDLSVRQIKESKHLPLYWGKDSAGHCVFIVELEGDHAEIFNKHSISVHGIKTDLRLINTTGNQGLVVVLEKHIDQDLFFSLCETLVSALSDVSDSAVGLSVALSQIKRWKAFMAGKKGRVLSAEEIRGLFSELKFFQSMQNEGFSEKEVCDSWQGPEASHQDFIFSNTAVEIKSLSGRERSTVRISSEDQLEGVNDNLFLKIYRLIDMPDSDKALSLNDLVKQMEGNLQEADAIESFSEKLAKAGYVELRAYDTPKFLVAEEKPYCVEAAFPRLIRSELPGGILKVDYEIKLETIERFKCDNQEIWGK</sequence>
<dbReference type="Proteomes" id="UP000218327">
    <property type="component" value="Unassembled WGS sequence"/>
</dbReference>
<protein>
    <recommendedName>
        <fullName evidence="3">PD-(D/E)XK motif protein</fullName>
    </recommendedName>
</protein>
<dbReference type="Pfam" id="PF14390">
    <property type="entry name" value="DUF4420"/>
    <property type="match status" value="1"/>
</dbReference>
<comment type="caution">
    <text evidence="1">The sequence shown here is derived from an EMBL/GenBank/DDBJ whole genome shotgun (WGS) entry which is preliminary data.</text>
</comment>
<proteinExistence type="predicted"/>
<dbReference type="InterPro" id="IPR025534">
    <property type="entry name" value="DUF4420"/>
</dbReference>
<dbReference type="EMBL" id="NVVJ01000054">
    <property type="protein sequence ID" value="PCJ22648.1"/>
    <property type="molecule type" value="Genomic_DNA"/>
</dbReference>
<gene>
    <name evidence="1" type="ORF">COA96_13750</name>
</gene>
<accession>A0A2A5AV40</accession>
<organism evidence="1 2">
    <name type="scientific">SAR86 cluster bacterium</name>
    <dbReference type="NCBI Taxonomy" id="2030880"/>
    <lineage>
        <taxon>Bacteria</taxon>
        <taxon>Pseudomonadati</taxon>
        <taxon>Pseudomonadota</taxon>
        <taxon>Gammaproteobacteria</taxon>
        <taxon>SAR86 cluster</taxon>
    </lineage>
</organism>
<reference evidence="2" key="1">
    <citation type="submission" date="2017-08" db="EMBL/GenBank/DDBJ databases">
        <title>A dynamic microbial community with high functional redundancy inhabits the cold, oxic subseafloor aquifer.</title>
        <authorList>
            <person name="Tully B.J."/>
            <person name="Wheat C.G."/>
            <person name="Glazer B.T."/>
            <person name="Huber J.A."/>
        </authorList>
    </citation>
    <scope>NUCLEOTIDE SEQUENCE [LARGE SCALE GENOMIC DNA]</scope>
</reference>
<evidence type="ECO:0008006" key="3">
    <source>
        <dbReference type="Google" id="ProtNLM"/>
    </source>
</evidence>